<dbReference type="Pfam" id="PF01649">
    <property type="entry name" value="Ribosomal_S20p"/>
    <property type="match status" value="1"/>
</dbReference>
<evidence type="ECO:0000256" key="4">
    <source>
        <dbReference type="ARBA" id="ARBA00022884"/>
    </source>
</evidence>
<reference evidence="9 10" key="2">
    <citation type="journal article" date="2013" name="Biotechnol. Biofuels">
        <title>Global transcriptome analysis of Clostridium thermocellum ATCC 27405 during growth on dilute acid pretreated Populus and switchgrass.</title>
        <authorList>
            <person name="Wilson C.M."/>
            <person name="Rodriguez M.Jr."/>
            <person name="Johnson C.M."/>
            <person name="Martin S.L."/>
            <person name="Chu T.M."/>
            <person name="Wolfinger R.D."/>
            <person name="Hauser L.J."/>
            <person name="Land M.L."/>
            <person name="Klingeman D.M."/>
            <person name="Syed M.H."/>
            <person name="Ragauskas A.J."/>
            <person name="Tschaplinski T.J."/>
            <person name="Mielenz J.R."/>
            <person name="Brown S.D."/>
        </authorList>
    </citation>
    <scope>NUCLEOTIDE SEQUENCE [LARGE SCALE GENOMIC DNA]</scope>
    <source>
        <strain evidence="10">ATCC 27405 / DSM 1237 / JCM 9322 / NBRC 103400 / NCIMB 10682 / NRRL B-4536 / VPI 7372</strain>
    </source>
</reference>
<evidence type="ECO:0000256" key="7">
    <source>
        <dbReference type="ARBA" id="ARBA00035136"/>
    </source>
</evidence>
<protein>
    <recommendedName>
        <fullName evidence="7 8">Small ribosomal subunit protein bS20</fullName>
    </recommendedName>
</protein>
<dbReference type="AlphaFoldDB" id="A3DE92"/>
<evidence type="ECO:0000256" key="3">
    <source>
        <dbReference type="ARBA" id="ARBA00022730"/>
    </source>
</evidence>
<dbReference type="NCBIfam" id="TIGR00029">
    <property type="entry name" value="S20"/>
    <property type="match status" value="1"/>
</dbReference>
<dbReference type="GO" id="GO:0015935">
    <property type="term" value="C:small ribosomal subunit"/>
    <property type="evidence" value="ECO:0007669"/>
    <property type="project" value="TreeGrafter"/>
</dbReference>
<gene>
    <name evidence="8" type="primary">rpsT</name>
    <name evidence="9" type="ordered locus">Cthe_1039</name>
</gene>
<name>A3DE92_ACET2</name>
<dbReference type="Proteomes" id="UP000002145">
    <property type="component" value="Chromosome"/>
</dbReference>
<dbReference type="STRING" id="203119.Cthe_1039"/>
<dbReference type="InterPro" id="IPR002583">
    <property type="entry name" value="Ribosomal_bS20"/>
</dbReference>
<sequence>MRICPCIFIYIVLKYCLLNNSQEVKRLPNIKSAIKRVRISKKKTLQNSMRKSILKTNIKKCKQAIANNEPNAVEALKLAIKTIDKAAAKNIIHKNTAARKKSKLVKALNAALKQQ</sequence>
<proteinExistence type="inferred from homology"/>
<dbReference type="InterPro" id="IPR036510">
    <property type="entry name" value="Ribosomal_bS20_sf"/>
</dbReference>
<dbReference type="eggNOG" id="COG0268">
    <property type="taxonomic scope" value="Bacteria"/>
</dbReference>
<dbReference type="GO" id="GO:0070181">
    <property type="term" value="F:small ribosomal subunit rRNA binding"/>
    <property type="evidence" value="ECO:0007669"/>
    <property type="project" value="TreeGrafter"/>
</dbReference>
<keyword evidence="4 8" id="KW-0694">RNA-binding</keyword>
<comment type="function">
    <text evidence="1 8">Binds directly to 16S ribosomal RNA.</text>
</comment>
<dbReference type="PANTHER" id="PTHR33398:SF1">
    <property type="entry name" value="SMALL RIBOSOMAL SUBUNIT PROTEIN BS20C"/>
    <property type="match status" value="1"/>
</dbReference>
<evidence type="ECO:0000256" key="1">
    <source>
        <dbReference type="ARBA" id="ARBA00003134"/>
    </source>
</evidence>
<evidence type="ECO:0000313" key="10">
    <source>
        <dbReference type="Proteomes" id="UP000002145"/>
    </source>
</evidence>
<dbReference type="HAMAP" id="MF_00500">
    <property type="entry name" value="Ribosomal_bS20"/>
    <property type="match status" value="1"/>
</dbReference>
<organism evidence="9 10">
    <name type="scientific">Acetivibrio thermocellus (strain ATCC 27405 / DSM 1237 / JCM 9322 / NBRC 103400 / NCIMB 10682 / NRRL B-4536 / VPI 7372)</name>
    <name type="common">Clostridium thermocellum</name>
    <dbReference type="NCBI Taxonomy" id="203119"/>
    <lineage>
        <taxon>Bacteria</taxon>
        <taxon>Bacillati</taxon>
        <taxon>Bacillota</taxon>
        <taxon>Clostridia</taxon>
        <taxon>Eubacteriales</taxon>
        <taxon>Oscillospiraceae</taxon>
        <taxon>Acetivibrio</taxon>
    </lineage>
</organism>
<dbReference type="GO" id="GO:0003735">
    <property type="term" value="F:structural constituent of ribosome"/>
    <property type="evidence" value="ECO:0007669"/>
    <property type="project" value="InterPro"/>
</dbReference>
<comment type="similarity">
    <text evidence="2 8">Belongs to the bacterial ribosomal protein bS20 family.</text>
</comment>
<dbReference type="EMBL" id="CP000568">
    <property type="protein sequence ID" value="ABN52271.1"/>
    <property type="molecule type" value="Genomic_DNA"/>
</dbReference>
<evidence type="ECO:0000256" key="5">
    <source>
        <dbReference type="ARBA" id="ARBA00022980"/>
    </source>
</evidence>
<dbReference type="GO" id="GO:0005829">
    <property type="term" value="C:cytosol"/>
    <property type="evidence" value="ECO:0007669"/>
    <property type="project" value="TreeGrafter"/>
</dbReference>
<keyword evidence="5 8" id="KW-0689">Ribosomal protein</keyword>
<dbReference type="GO" id="GO:0006412">
    <property type="term" value="P:translation"/>
    <property type="evidence" value="ECO:0007669"/>
    <property type="project" value="UniProtKB-UniRule"/>
</dbReference>
<evidence type="ECO:0000256" key="2">
    <source>
        <dbReference type="ARBA" id="ARBA00007634"/>
    </source>
</evidence>
<evidence type="ECO:0000313" key="9">
    <source>
        <dbReference type="EMBL" id="ABN52271.1"/>
    </source>
</evidence>
<dbReference type="HOGENOM" id="CLU_160655_0_0_9"/>
<reference evidence="10" key="1">
    <citation type="submission" date="2007-02" db="EMBL/GenBank/DDBJ databases">
        <title>Complete sequence of Clostridium thermocellum ATCC 27405.</title>
        <authorList>
            <consortium name="US DOE Joint Genome Institute"/>
            <person name="Copeland A."/>
            <person name="Lucas S."/>
            <person name="Lapidus A."/>
            <person name="Barry K."/>
            <person name="Detter J.C."/>
            <person name="Glavina del Rio T."/>
            <person name="Hammon N."/>
            <person name="Israni S."/>
            <person name="Dalin E."/>
            <person name="Tice H."/>
            <person name="Pitluck S."/>
            <person name="Chertkov O."/>
            <person name="Brettin T."/>
            <person name="Bruce D."/>
            <person name="Han C."/>
            <person name="Tapia R."/>
            <person name="Gilna P."/>
            <person name="Schmutz J."/>
            <person name="Larimer F."/>
            <person name="Land M."/>
            <person name="Hauser L."/>
            <person name="Kyrpides N."/>
            <person name="Mikhailova N."/>
            <person name="Wu J.H.D."/>
            <person name="Newcomb M."/>
            <person name="Richardson P."/>
        </authorList>
    </citation>
    <scope>NUCLEOTIDE SEQUENCE [LARGE SCALE GENOMIC DNA]</scope>
    <source>
        <strain evidence="10">ATCC 27405 / DSM 1237 / JCM 9322 / NBRC 103400 / NCIMB 10682 / NRRL B-4536 / VPI 7372</strain>
    </source>
</reference>
<keyword evidence="10" id="KW-1185">Reference proteome</keyword>
<dbReference type="PANTHER" id="PTHR33398">
    <property type="entry name" value="30S RIBOSOMAL PROTEIN S20"/>
    <property type="match status" value="1"/>
</dbReference>
<dbReference type="Gene3D" id="1.20.58.110">
    <property type="entry name" value="Ribosomal protein S20"/>
    <property type="match status" value="1"/>
</dbReference>
<dbReference type="KEGG" id="cth:Cthe_1039"/>
<evidence type="ECO:0000256" key="6">
    <source>
        <dbReference type="ARBA" id="ARBA00023274"/>
    </source>
</evidence>
<keyword evidence="6 8" id="KW-0687">Ribonucleoprotein</keyword>
<accession>A3DE92</accession>
<evidence type="ECO:0000256" key="8">
    <source>
        <dbReference type="HAMAP-Rule" id="MF_00500"/>
    </source>
</evidence>
<dbReference type="SUPFAM" id="SSF46992">
    <property type="entry name" value="Ribosomal protein S20"/>
    <property type="match status" value="1"/>
</dbReference>
<keyword evidence="3 8" id="KW-0699">rRNA-binding</keyword>
<dbReference type="FunFam" id="1.20.58.110:FF:000001">
    <property type="entry name" value="30S ribosomal protein S20"/>
    <property type="match status" value="1"/>
</dbReference>